<name>A0A418ZV52_9RHOB</name>
<sequence>MGNSEQAWPGTPRKMNRSVGTSITAVESSLRSIRLARHSRANSSMTLSIRNLLLSCVRLRAKSQDQKWFGRSGRRRIHDPSFIQNRPFLGRPEGTFRVVVRETPHRGLS</sequence>
<dbReference type="EMBL" id="QZEV01000054">
    <property type="protein sequence ID" value="RJL02803.1"/>
    <property type="molecule type" value="Genomic_DNA"/>
</dbReference>
<evidence type="ECO:0000313" key="3">
    <source>
        <dbReference type="Proteomes" id="UP000285530"/>
    </source>
</evidence>
<gene>
    <name evidence="2" type="ORF">D3P06_11025</name>
</gene>
<evidence type="ECO:0000313" key="2">
    <source>
        <dbReference type="EMBL" id="RJL02803.1"/>
    </source>
</evidence>
<dbReference type="Proteomes" id="UP000285530">
    <property type="component" value="Unassembled WGS sequence"/>
</dbReference>
<reference evidence="2 3" key="1">
    <citation type="submission" date="2018-09" db="EMBL/GenBank/DDBJ databases">
        <title>Paracoccus onubensis nov. sp. a moderate halophilic bacterium isolated from Gruta de las Maravillas (Aracena, Spain).</title>
        <authorList>
            <person name="Jurado V."/>
            <person name="Gutierrez-Patricio S."/>
            <person name="Gonzalez-Pimentel J.L."/>
            <person name="Laiz L."/>
            <person name="Saiz-Jimenez C."/>
        </authorList>
    </citation>
    <scope>NUCLEOTIDE SEQUENCE [LARGE SCALE GENOMIC DNA]</scope>
    <source>
        <strain evidence="2 3">DSM 19484</strain>
    </source>
</reference>
<protein>
    <submittedName>
        <fullName evidence="2">Uncharacterized protein</fullName>
    </submittedName>
</protein>
<comment type="caution">
    <text evidence="2">The sequence shown here is derived from an EMBL/GenBank/DDBJ whole genome shotgun (WGS) entry which is preliminary data.</text>
</comment>
<keyword evidence="3" id="KW-1185">Reference proteome</keyword>
<evidence type="ECO:0000256" key="1">
    <source>
        <dbReference type="SAM" id="MobiDB-lite"/>
    </source>
</evidence>
<dbReference type="AlphaFoldDB" id="A0A418ZV52"/>
<accession>A0A418ZV52</accession>
<organism evidence="2 3">
    <name type="scientific">Paracoccus aestuarii</name>
    <dbReference type="NCBI Taxonomy" id="453842"/>
    <lineage>
        <taxon>Bacteria</taxon>
        <taxon>Pseudomonadati</taxon>
        <taxon>Pseudomonadota</taxon>
        <taxon>Alphaproteobacteria</taxon>
        <taxon>Rhodobacterales</taxon>
        <taxon>Paracoccaceae</taxon>
        <taxon>Paracoccus</taxon>
    </lineage>
</organism>
<proteinExistence type="predicted"/>
<feature type="region of interest" description="Disordered" evidence="1">
    <location>
        <begin position="1"/>
        <end position="21"/>
    </location>
</feature>